<dbReference type="GO" id="GO:0008883">
    <property type="term" value="F:glutamyl-tRNA reductase activity"/>
    <property type="evidence" value="ECO:0007669"/>
    <property type="project" value="UniProtKB-UniRule"/>
</dbReference>
<evidence type="ECO:0000256" key="14">
    <source>
        <dbReference type="RuleBase" id="RU000584"/>
    </source>
</evidence>
<keyword evidence="6 9" id="KW-0627">Porphyrin biosynthesis</keyword>
<evidence type="ECO:0000256" key="9">
    <source>
        <dbReference type="HAMAP-Rule" id="MF_00087"/>
    </source>
</evidence>
<keyword evidence="19" id="KW-1185">Reference proteome</keyword>
<evidence type="ECO:0000256" key="11">
    <source>
        <dbReference type="PIRSR" id="PIRSR000445-2"/>
    </source>
</evidence>
<evidence type="ECO:0000256" key="7">
    <source>
        <dbReference type="ARBA" id="ARBA00047464"/>
    </source>
</evidence>
<dbReference type="AlphaFoldDB" id="A0AAN1VZU5"/>
<evidence type="ECO:0000256" key="2">
    <source>
        <dbReference type="ARBA" id="ARBA00005916"/>
    </source>
</evidence>
<dbReference type="Proteomes" id="UP001319121">
    <property type="component" value="Chromosome"/>
</dbReference>
<comment type="domain">
    <text evidence="9">Possesses an unusual extended V-shaped dimeric structure with each monomer consisting of three distinct domains arranged along a curved 'spinal' alpha-helix. The N-terminal catalytic domain specifically recognizes the glutamate moiety of the substrate. The second domain is the NADPH-binding domain, and the third C-terminal domain is responsible for dimerization.</text>
</comment>
<comment type="similarity">
    <text evidence="2 9 14">Belongs to the glutamyl-tRNA reductase family.</text>
</comment>
<evidence type="ECO:0000313" key="19">
    <source>
        <dbReference type="Proteomes" id="UP001319121"/>
    </source>
</evidence>
<dbReference type="PANTHER" id="PTHR43013">
    <property type="entry name" value="GLUTAMYL-TRNA REDUCTASE"/>
    <property type="match status" value="1"/>
</dbReference>
<dbReference type="NCBIfam" id="TIGR01035">
    <property type="entry name" value="hemA"/>
    <property type="match status" value="1"/>
</dbReference>
<evidence type="ECO:0000256" key="8">
    <source>
        <dbReference type="ARBA" id="ARBA00068659"/>
    </source>
</evidence>
<dbReference type="GO" id="GO:0050661">
    <property type="term" value="F:NADP binding"/>
    <property type="evidence" value="ECO:0007669"/>
    <property type="project" value="InterPro"/>
</dbReference>
<dbReference type="HAMAP" id="MF_00087">
    <property type="entry name" value="Glu_tRNA_reductase"/>
    <property type="match status" value="1"/>
</dbReference>
<feature type="binding site" evidence="9 11">
    <location>
        <position position="116"/>
    </location>
    <ligand>
        <name>substrate</name>
    </ligand>
</feature>
<dbReference type="InterPro" id="IPR015895">
    <property type="entry name" value="4pyrrol_synth_GluRdtase_N"/>
</dbReference>
<dbReference type="InterPro" id="IPR000343">
    <property type="entry name" value="4pyrrol_synth_GluRdtase"/>
</dbReference>
<evidence type="ECO:0000259" key="16">
    <source>
        <dbReference type="Pfam" id="PF01488"/>
    </source>
</evidence>
<protein>
    <recommendedName>
        <fullName evidence="8 9">Glutamyl-tRNA reductase</fullName>
        <shortName evidence="9">GluTR</shortName>
        <ecNumber evidence="3 9">1.2.1.70</ecNumber>
    </recommendedName>
</protein>
<dbReference type="KEGG" id="fku:FGKAn22_02750"/>
<dbReference type="GO" id="GO:0019353">
    <property type="term" value="P:protoporphyrinogen IX biosynthetic process from glutamate"/>
    <property type="evidence" value="ECO:0007669"/>
    <property type="project" value="TreeGrafter"/>
</dbReference>
<comment type="function">
    <text evidence="9">Catalyzes the NADPH-dependent reduction of glutamyl-tRNA(Glu) to glutamate 1-semialdehyde (GSA).</text>
</comment>
<evidence type="ECO:0000259" key="17">
    <source>
        <dbReference type="Pfam" id="PF05201"/>
    </source>
</evidence>
<feature type="domain" description="Glutamyl-tRNA reductase N-terminal" evidence="17">
    <location>
        <begin position="7"/>
        <end position="152"/>
    </location>
</feature>
<dbReference type="RefSeq" id="WP_212786209.1">
    <property type="nucleotide sequence ID" value="NZ_AP019536.1"/>
</dbReference>
<evidence type="ECO:0000256" key="6">
    <source>
        <dbReference type="ARBA" id="ARBA00023244"/>
    </source>
</evidence>
<feature type="binding site" evidence="9 11">
    <location>
        <position position="105"/>
    </location>
    <ligand>
        <name>substrate</name>
    </ligand>
</feature>
<feature type="active site" description="Nucleophile" evidence="9 10">
    <location>
        <position position="50"/>
    </location>
</feature>
<reference evidence="18 19" key="1">
    <citation type="submission" date="2019-03" db="EMBL/GenBank/DDBJ databases">
        <title>Complete genome sequence of Ferrigenium kumadai strain An22, a microaerophilic iron-oxidizing bacterium isolated from a paddy field soil.</title>
        <authorList>
            <person name="Watanabe T."/>
            <person name="Asakawa S."/>
        </authorList>
    </citation>
    <scope>NUCLEOTIDE SEQUENCE [LARGE SCALE GENOMIC DNA]</scope>
    <source>
        <strain evidence="18 19">An22</strain>
    </source>
</reference>
<name>A0AAN1VZU5_9PROT</name>
<dbReference type="InterPro" id="IPR036453">
    <property type="entry name" value="GluRdtase_dimer_dom_sf"/>
</dbReference>
<dbReference type="Gene3D" id="3.40.50.720">
    <property type="entry name" value="NAD(P)-binding Rossmann-like Domain"/>
    <property type="match status" value="1"/>
</dbReference>
<dbReference type="CDD" id="cd05213">
    <property type="entry name" value="NAD_bind_Glutamyl_tRNA_reduct"/>
    <property type="match status" value="1"/>
</dbReference>
<dbReference type="FunFam" id="3.40.50.720:FF:000031">
    <property type="entry name" value="Glutamyl-tRNA reductase"/>
    <property type="match status" value="1"/>
</dbReference>
<dbReference type="SUPFAM" id="SSF69075">
    <property type="entry name" value="Glutamyl tRNA-reductase dimerization domain"/>
    <property type="match status" value="1"/>
</dbReference>
<sequence>MQLFAFGINHQTAPLSVREQVAFNVEGMENALRDLVENGAAKEAAILSTCNRTELYCNAAKPEQAIDWLAQYHHLPRKDIDPYLYTLPREQAVKHSFRVASGLDSMVLGEPQILGQMKQAVRQAEQAGTLGFLLHKLFQRTFSVAKDVRTQTEIGANLVSMAAAAVKLAERIFPSISEQSVLFIGAGEMIELNAVHFAARAPKHITVANRTLERAQTLARRINGTAITLTDLPEQLAQHDIIVTCTASQLPILGKGMVERALKARKHRPLFIVDLAVPRDVEAEVSELSDVFLYTVDDIAEVVKDGLDARQSAVKEAEVIIDSGVSDFIHWMESREVVPTIRALRDQAERNRRHELEKALRLLAKGEDPERVLDAMSSGLTNKFLHAPTHALNQVHGDDREAFLEVIHRLYHLQSEE</sequence>
<dbReference type="PANTHER" id="PTHR43013:SF1">
    <property type="entry name" value="GLUTAMYL-TRNA REDUCTASE"/>
    <property type="match status" value="1"/>
</dbReference>
<dbReference type="FunFam" id="3.30.460.30:FF:000001">
    <property type="entry name" value="Glutamyl-tRNA reductase"/>
    <property type="match status" value="1"/>
</dbReference>
<evidence type="ECO:0000256" key="10">
    <source>
        <dbReference type="PIRSR" id="PIRSR000445-1"/>
    </source>
</evidence>
<comment type="catalytic activity">
    <reaction evidence="7 9 14">
        <text>(S)-4-amino-5-oxopentanoate + tRNA(Glu) + NADP(+) = L-glutamyl-tRNA(Glu) + NADPH + H(+)</text>
        <dbReference type="Rhea" id="RHEA:12344"/>
        <dbReference type="Rhea" id="RHEA-COMP:9663"/>
        <dbReference type="Rhea" id="RHEA-COMP:9680"/>
        <dbReference type="ChEBI" id="CHEBI:15378"/>
        <dbReference type="ChEBI" id="CHEBI:57501"/>
        <dbReference type="ChEBI" id="CHEBI:57783"/>
        <dbReference type="ChEBI" id="CHEBI:58349"/>
        <dbReference type="ChEBI" id="CHEBI:78442"/>
        <dbReference type="ChEBI" id="CHEBI:78520"/>
        <dbReference type="EC" id="1.2.1.70"/>
    </reaction>
</comment>
<proteinExistence type="inferred from homology"/>
<comment type="subunit">
    <text evidence="9">Homodimer.</text>
</comment>
<dbReference type="InterPro" id="IPR015896">
    <property type="entry name" value="4pyrrol_synth_GluRdtase_dimer"/>
</dbReference>
<dbReference type="InterPro" id="IPR006151">
    <property type="entry name" value="Shikm_DH/Glu-tRNA_Rdtase"/>
</dbReference>
<organism evidence="18 19">
    <name type="scientific">Ferrigenium kumadai</name>
    <dbReference type="NCBI Taxonomy" id="1682490"/>
    <lineage>
        <taxon>Bacteria</taxon>
        <taxon>Pseudomonadati</taxon>
        <taxon>Pseudomonadota</taxon>
        <taxon>Betaproteobacteria</taxon>
        <taxon>Nitrosomonadales</taxon>
        <taxon>Gallionellaceae</taxon>
        <taxon>Ferrigenium</taxon>
    </lineage>
</organism>
<feature type="binding site" evidence="9 11">
    <location>
        <begin position="49"/>
        <end position="52"/>
    </location>
    <ligand>
        <name>substrate</name>
    </ligand>
</feature>
<dbReference type="PIRSF" id="PIRSF000445">
    <property type="entry name" value="4pyrrol_synth_GluRdtase"/>
    <property type="match status" value="1"/>
</dbReference>
<comment type="pathway">
    <text evidence="1 9 14">Porphyrin-containing compound metabolism; protoporphyrin-IX biosynthesis; 5-aminolevulinate from L-glutamyl-tRNA(Glu): step 1/2.</text>
</comment>
<evidence type="ECO:0000259" key="15">
    <source>
        <dbReference type="Pfam" id="PF00745"/>
    </source>
</evidence>
<evidence type="ECO:0000256" key="1">
    <source>
        <dbReference type="ARBA" id="ARBA00005059"/>
    </source>
</evidence>
<accession>A0AAN1VZU5</accession>
<dbReference type="Gene3D" id="3.30.460.30">
    <property type="entry name" value="Glutamyl-tRNA reductase, N-terminal domain"/>
    <property type="match status" value="1"/>
</dbReference>
<keyword evidence="5 9" id="KW-0560">Oxidoreductase</keyword>
<dbReference type="EC" id="1.2.1.70" evidence="3 9"/>
<dbReference type="SUPFAM" id="SSF69742">
    <property type="entry name" value="Glutamyl tRNA-reductase catalytic, N-terminal domain"/>
    <property type="match status" value="1"/>
</dbReference>
<feature type="binding site" evidence="9 12">
    <location>
        <begin position="185"/>
        <end position="190"/>
    </location>
    <ligand>
        <name>NADP(+)</name>
        <dbReference type="ChEBI" id="CHEBI:58349"/>
    </ligand>
</feature>
<evidence type="ECO:0000256" key="12">
    <source>
        <dbReference type="PIRSR" id="PIRSR000445-3"/>
    </source>
</evidence>
<dbReference type="InterPro" id="IPR036343">
    <property type="entry name" value="GluRdtase_N_sf"/>
</dbReference>
<feature type="binding site" evidence="9 11">
    <location>
        <begin position="110"/>
        <end position="112"/>
    </location>
    <ligand>
        <name>substrate</name>
    </ligand>
</feature>
<feature type="domain" description="Tetrapyrrole biosynthesis glutamyl-tRNA reductase dimerisation" evidence="15">
    <location>
        <begin position="316"/>
        <end position="413"/>
    </location>
</feature>
<dbReference type="EMBL" id="AP019536">
    <property type="protein sequence ID" value="BBI98582.1"/>
    <property type="molecule type" value="Genomic_DNA"/>
</dbReference>
<evidence type="ECO:0000256" key="13">
    <source>
        <dbReference type="PIRSR" id="PIRSR000445-4"/>
    </source>
</evidence>
<feature type="site" description="Important for activity" evidence="9 13">
    <location>
        <position position="95"/>
    </location>
</feature>
<evidence type="ECO:0000256" key="5">
    <source>
        <dbReference type="ARBA" id="ARBA00023002"/>
    </source>
</evidence>
<keyword evidence="4 9" id="KW-0521">NADP</keyword>
<gene>
    <name evidence="9 18" type="primary">hemA</name>
    <name evidence="18" type="ORF">FGKAn22_02750</name>
</gene>
<dbReference type="SUPFAM" id="SSF51735">
    <property type="entry name" value="NAD(P)-binding Rossmann-fold domains"/>
    <property type="match status" value="1"/>
</dbReference>
<dbReference type="InterPro" id="IPR036291">
    <property type="entry name" value="NAD(P)-bd_dom_sf"/>
</dbReference>
<comment type="miscellaneous">
    <text evidence="9">During catalysis, the active site Cys acts as a nucleophile attacking the alpha-carbonyl group of tRNA-bound glutamate with the formation of a thioester intermediate between enzyme and glutamate, and the concomitant release of tRNA(Glu). The thioester intermediate is finally reduced by direct hydride transfer from NADPH, to form the product GSA.</text>
</comment>
<evidence type="ECO:0000313" key="18">
    <source>
        <dbReference type="EMBL" id="BBI98582.1"/>
    </source>
</evidence>
<evidence type="ECO:0000256" key="3">
    <source>
        <dbReference type="ARBA" id="ARBA00012970"/>
    </source>
</evidence>
<dbReference type="Pfam" id="PF05201">
    <property type="entry name" value="GlutR_N"/>
    <property type="match status" value="1"/>
</dbReference>
<evidence type="ECO:0000256" key="4">
    <source>
        <dbReference type="ARBA" id="ARBA00022857"/>
    </source>
</evidence>
<feature type="domain" description="Quinate/shikimate 5-dehydrogenase/glutamyl-tRNA reductase" evidence="16">
    <location>
        <begin position="167"/>
        <end position="302"/>
    </location>
</feature>
<dbReference type="Pfam" id="PF01488">
    <property type="entry name" value="Shikimate_DH"/>
    <property type="match status" value="1"/>
</dbReference>
<dbReference type="Pfam" id="PF00745">
    <property type="entry name" value="GlutR_dimer"/>
    <property type="match status" value="1"/>
</dbReference>